<protein>
    <submittedName>
        <fullName evidence="2">Uncharacterized protein</fullName>
    </submittedName>
</protein>
<comment type="caution">
    <text evidence="2">The sequence shown here is derived from an EMBL/GenBank/DDBJ whole genome shotgun (WGS) entry which is preliminary data.</text>
</comment>
<feature type="compositionally biased region" description="Low complexity" evidence="1">
    <location>
        <begin position="230"/>
        <end position="250"/>
    </location>
</feature>
<proteinExistence type="predicted"/>
<feature type="region of interest" description="Disordered" evidence="1">
    <location>
        <begin position="230"/>
        <end position="251"/>
    </location>
</feature>
<name>A0ABR0BP72_PURLI</name>
<keyword evidence="3" id="KW-1185">Reference proteome</keyword>
<dbReference type="EMBL" id="JAWRVI010000047">
    <property type="protein sequence ID" value="KAK4085787.1"/>
    <property type="molecule type" value="Genomic_DNA"/>
</dbReference>
<evidence type="ECO:0000313" key="2">
    <source>
        <dbReference type="EMBL" id="KAK4085787.1"/>
    </source>
</evidence>
<feature type="compositionally biased region" description="Low complexity" evidence="1">
    <location>
        <begin position="431"/>
        <end position="458"/>
    </location>
</feature>
<accession>A0ABR0BP72</accession>
<gene>
    <name evidence="2" type="ORF">Purlil1_9947</name>
</gene>
<reference evidence="2 3" key="1">
    <citation type="journal article" date="2024" name="Microbiol. Resour. Announc.">
        <title>Genome annotations for the ascomycete fungi Trichoderma harzianum, Trichoderma aggressivum, and Purpureocillium lilacinum.</title>
        <authorList>
            <person name="Beijen E.P.W."/>
            <person name="Ohm R.A."/>
        </authorList>
    </citation>
    <scope>NUCLEOTIDE SEQUENCE [LARGE SCALE GENOMIC DNA]</scope>
    <source>
        <strain evidence="2 3">CBS 150709</strain>
    </source>
</reference>
<organism evidence="2 3">
    <name type="scientific">Purpureocillium lilacinum</name>
    <name type="common">Paecilomyces lilacinus</name>
    <dbReference type="NCBI Taxonomy" id="33203"/>
    <lineage>
        <taxon>Eukaryota</taxon>
        <taxon>Fungi</taxon>
        <taxon>Dikarya</taxon>
        <taxon>Ascomycota</taxon>
        <taxon>Pezizomycotina</taxon>
        <taxon>Sordariomycetes</taxon>
        <taxon>Hypocreomycetidae</taxon>
        <taxon>Hypocreales</taxon>
        <taxon>Ophiocordycipitaceae</taxon>
        <taxon>Purpureocillium</taxon>
    </lineage>
</organism>
<evidence type="ECO:0000256" key="1">
    <source>
        <dbReference type="SAM" id="MobiDB-lite"/>
    </source>
</evidence>
<evidence type="ECO:0000313" key="3">
    <source>
        <dbReference type="Proteomes" id="UP001287286"/>
    </source>
</evidence>
<dbReference type="Proteomes" id="UP001287286">
    <property type="component" value="Unassembled WGS sequence"/>
</dbReference>
<feature type="region of interest" description="Disordered" evidence="1">
    <location>
        <begin position="409"/>
        <end position="503"/>
    </location>
</feature>
<sequence>MYYPWYSSGQQVPATPSYMASPAASSPYAAYPYSHALQVVARQPPTPAPAAARRTEGYLAQPARQTGYLYDQPLGTTPGSYGVQMPGGGGGAAAPVPVIAVQQMQMHVQQMPVYQVQQYQQYPQYQQLPLQSPAAVYVSAPAPATTALPVSFLVPPPTTVAAPAVVYVVCQPAVVQQTPTVLQAMPLVALPQAGQQEPASTTPVMVSTTAAATAPTTTPTTAALPTIATASQSSAAPAAEPAPEPAMSTTPPAPPPHIAIRVVFFGKGTATTRLWIRVADASYTTVPTRAQLHADVARLAGRSGLPDQRGKRAALYVMKEPESETETAAGGRVVAGAGCALKVVADGGVVPTERLEVVVPLDDEDSQSVEASLEEVLGRVLLQQQQQSEAHAKRHVFLAVDVDDMWKGPEDGVAHVPPVEGGTPAEPQIETAVPAPTTTTTANGNTTEAGATAEQAQTPSPRPLSVVPDEGEAPSEPQPRSEPEPEAEPPSVMVNGVDGLTIE</sequence>